<dbReference type="Proteomes" id="UP000051450">
    <property type="component" value="Unassembled WGS sequence"/>
</dbReference>
<keyword evidence="1" id="KW-0732">Signal</keyword>
<dbReference type="STRING" id="1423719.FC66_GL001414"/>
<dbReference type="SUPFAM" id="SSF49899">
    <property type="entry name" value="Concanavalin A-like lectins/glucanases"/>
    <property type="match status" value="1"/>
</dbReference>
<keyword evidence="3" id="KW-1185">Reference proteome</keyword>
<proteinExistence type="predicted"/>
<dbReference type="EMBL" id="AZDI01000008">
    <property type="protein sequence ID" value="KRK45451.1"/>
    <property type="molecule type" value="Genomic_DNA"/>
</dbReference>
<dbReference type="PATRIC" id="fig|1423719.4.peg.1437"/>
<comment type="caution">
    <text evidence="2">The sequence shown here is derived from an EMBL/GenBank/DDBJ whole genome shotgun (WGS) entry which is preliminary data.</text>
</comment>
<organism evidence="2 3">
    <name type="scientific">Dellaglioa algida DSM 15638</name>
    <dbReference type="NCBI Taxonomy" id="1423719"/>
    <lineage>
        <taxon>Bacteria</taxon>
        <taxon>Bacillati</taxon>
        <taxon>Bacillota</taxon>
        <taxon>Bacilli</taxon>
        <taxon>Lactobacillales</taxon>
        <taxon>Lactobacillaceae</taxon>
        <taxon>Dellaglioa</taxon>
    </lineage>
</organism>
<dbReference type="OrthoDB" id="2306834at2"/>
<dbReference type="AlphaFoldDB" id="A0A0R1HGQ8"/>
<evidence type="ECO:0000313" key="3">
    <source>
        <dbReference type="Proteomes" id="UP000051450"/>
    </source>
</evidence>
<name>A0A0R1HGQ8_9LACO</name>
<protein>
    <submittedName>
        <fullName evidence="2">Uncharacterized protein</fullName>
    </submittedName>
</protein>
<dbReference type="Gene3D" id="2.60.120.200">
    <property type="match status" value="1"/>
</dbReference>
<feature type="chain" id="PRO_5039233129" evidence="1">
    <location>
        <begin position="26"/>
        <end position="695"/>
    </location>
</feature>
<evidence type="ECO:0000313" key="2">
    <source>
        <dbReference type="EMBL" id="KRK45451.1"/>
    </source>
</evidence>
<dbReference type="InterPro" id="IPR013320">
    <property type="entry name" value="ConA-like_dom_sf"/>
</dbReference>
<accession>A0A0R1HGQ8</accession>
<sequence length="695" mass="73761">MMKILIVTSIMIALTLGVGSRTVSADADYDTALKSSPEALTLTGIFQTGTGTVSGASNVATVVTLDAKGNVVPEGSATADKSLVKITDAQKQVGSEWSTAGNKFDINKDNLTTMWMYFGNAGGNSGDGMAFVLQNDARGTAAISGAGQSLGVWGVDNGGRESEIANSAIKNSWALEFDTHRNGDKGTGSGFDDLNSINDNHLASAYPNQAGAYERHLSGFNWYNKLGHNGIINTAKLSNGKWWHVTLDYKSSGLMTYTIGDKDPSTGAALAGQTNSFNIDKNKFASANGQLTWGFTGATGDKYENNLVMFEKISSLVSADAIQKVTDVTQNNADVTNNGTVVSGDELNFQSTLTYKDGKQDWQKIEALLQVPNDVTLDKEATIKYADGTIQKFDTTKVTNKVISVVLSKSLSKTNNTATISMNGTANTVTSDTKVASPASAFNGKNAMITSNAAAFTIKASQQRFTITGLVNQTINVGQAAKVAASINTDTILESNVVSVTTKLNGTQLSDELIILNKLDPYPYPETIPANKLKLGDNTYTIRVDDGYGDSKTVQSTITVKDLGKIDLTTVNDLNFGTIPIPQSTTTYNPVSAMNVELEASLPGSWNLSVEGSDVVGTDKSILKGALIYKDSVNAAETVVNSNSLTILNGQSSASKVTKTWAKDTGILLKVKPSEVKTQNYKATINWTLSHTPTE</sequence>
<gene>
    <name evidence="2" type="ORF">FC66_GL001414</name>
</gene>
<feature type="signal peptide" evidence="1">
    <location>
        <begin position="1"/>
        <end position="25"/>
    </location>
</feature>
<evidence type="ECO:0000256" key="1">
    <source>
        <dbReference type="SAM" id="SignalP"/>
    </source>
</evidence>
<reference evidence="2 3" key="1">
    <citation type="journal article" date="2015" name="Genome Announc.">
        <title>Expanding the biotechnology potential of lactobacilli through comparative genomics of 213 strains and associated genera.</title>
        <authorList>
            <person name="Sun Z."/>
            <person name="Harris H.M."/>
            <person name="McCann A."/>
            <person name="Guo C."/>
            <person name="Argimon S."/>
            <person name="Zhang W."/>
            <person name="Yang X."/>
            <person name="Jeffery I.B."/>
            <person name="Cooney J.C."/>
            <person name="Kagawa T.F."/>
            <person name="Liu W."/>
            <person name="Song Y."/>
            <person name="Salvetti E."/>
            <person name="Wrobel A."/>
            <person name="Rasinkangas P."/>
            <person name="Parkhill J."/>
            <person name="Rea M.C."/>
            <person name="O'Sullivan O."/>
            <person name="Ritari J."/>
            <person name="Douillard F.P."/>
            <person name="Paul Ross R."/>
            <person name="Yang R."/>
            <person name="Briner A.E."/>
            <person name="Felis G.E."/>
            <person name="de Vos W.M."/>
            <person name="Barrangou R."/>
            <person name="Klaenhammer T.R."/>
            <person name="Caufield P.W."/>
            <person name="Cui Y."/>
            <person name="Zhang H."/>
            <person name="O'Toole P.W."/>
        </authorList>
    </citation>
    <scope>NUCLEOTIDE SEQUENCE [LARGE SCALE GENOMIC DNA]</scope>
    <source>
        <strain evidence="2 3">DSM 15638</strain>
    </source>
</reference>
<dbReference type="RefSeq" id="WP_057974467.1">
    <property type="nucleotide sequence ID" value="NZ_AZDI01000008.1"/>
</dbReference>